<dbReference type="Proteomes" id="UP000190395">
    <property type="component" value="Unassembled WGS sequence"/>
</dbReference>
<keyword evidence="4" id="KW-0408">Iron</keyword>
<accession>A0A1T4LJV0</accession>
<dbReference type="CDD" id="cd21109">
    <property type="entry name" value="SPASM"/>
    <property type="match status" value="1"/>
</dbReference>
<keyword evidence="5" id="KW-0411">Iron-sulfur</keyword>
<dbReference type="InterPro" id="IPR023885">
    <property type="entry name" value="4Fe4S-binding_SPASM_dom"/>
</dbReference>
<feature type="domain" description="4Fe4S-binding SPASM" evidence="7">
    <location>
        <begin position="458"/>
        <end position="518"/>
    </location>
</feature>
<evidence type="ECO:0000313" key="9">
    <source>
        <dbReference type="Proteomes" id="UP000190395"/>
    </source>
</evidence>
<evidence type="ECO:0000256" key="1">
    <source>
        <dbReference type="ARBA" id="ARBA00001966"/>
    </source>
</evidence>
<dbReference type="PANTHER" id="PTHR11228">
    <property type="entry name" value="RADICAL SAM DOMAIN PROTEIN"/>
    <property type="match status" value="1"/>
</dbReference>
<evidence type="ECO:0000259" key="7">
    <source>
        <dbReference type="Pfam" id="PF13186"/>
    </source>
</evidence>
<dbReference type="InterPro" id="IPR058240">
    <property type="entry name" value="rSAM_sf"/>
</dbReference>
<dbReference type="SUPFAM" id="SSF102114">
    <property type="entry name" value="Radical SAM enzymes"/>
    <property type="match status" value="1"/>
</dbReference>
<dbReference type="OrthoDB" id="335556at2"/>
<dbReference type="InterPro" id="IPR013785">
    <property type="entry name" value="Aldolase_TIM"/>
</dbReference>
<dbReference type="InterPro" id="IPR027608">
    <property type="entry name" value="Spiro_SPASM"/>
</dbReference>
<dbReference type="InterPro" id="IPR007197">
    <property type="entry name" value="rSAM"/>
</dbReference>
<gene>
    <name evidence="8" type="ORF">SAMN02745152_00561</name>
</gene>
<dbReference type="RefSeq" id="WP_078930312.1">
    <property type="nucleotide sequence ID" value="NZ_FUXC01000002.1"/>
</dbReference>
<dbReference type="GeneID" id="303366831"/>
<evidence type="ECO:0000313" key="8">
    <source>
        <dbReference type="EMBL" id="SJZ54827.1"/>
    </source>
</evidence>
<evidence type="ECO:0000256" key="2">
    <source>
        <dbReference type="ARBA" id="ARBA00022691"/>
    </source>
</evidence>
<organism evidence="8 9">
    <name type="scientific">Treponema berlinense</name>
    <dbReference type="NCBI Taxonomy" id="225004"/>
    <lineage>
        <taxon>Bacteria</taxon>
        <taxon>Pseudomonadati</taxon>
        <taxon>Spirochaetota</taxon>
        <taxon>Spirochaetia</taxon>
        <taxon>Spirochaetales</taxon>
        <taxon>Treponemataceae</taxon>
        <taxon>Treponema</taxon>
    </lineage>
</organism>
<comment type="cofactor">
    <cofactor evidence="1">
        <name>[4Fe-4S] cluster</name>
        <dbReference type="ChEBI" id="CHEBI:49883"/>
    </cofactor>
</comment>
<dbReference type="Gene3D" id="3.20.20.70">
    <property type="entry name" value="Aldolase class I"/>
    <property type="match status" value="1"/>
</dbReference>
<dbReference type="GO" id="GO:0003824">
    <property type="term" value="F:catalytic activity"/>
    <property type="evidence" value="ECO:0007669"/>
    <property type="project" value="InterPro"/>
</dbReference>
<name>A0A1T4LJV0_9SPIR</name>
<feature type="domain" description="Radical SAM core" evidence="6">
    <location>
        <begin position="262"/>
        <end position="400"/>
    </location>
</feature>
<dbReference type="Pfam" id="PF13186">
    <property type="entry name" value="SPASM"/>
    <property type="match status" value="1"/>
</dbReference>
<keyword evidence="2" id="KW-0949">S-adenosyl-L-methionine</keyword>
<evidence type="ECO:0000256" key="3">
    <source>
        <dbReference type="ARBA" id="ARBA00022723"/>
    </source>
</evidence>
<dbReference type="PANTHER" id="PTHR11228:SF7">
    <property type="entry name" value="PQQA PEPTIDE CYCLASE"/>
    <property type="match status" value="1"/>
</dbReference>
<dbReference type="GO" id="GO:0046872">
    <property type="term" value="F:metal ion binding"/>
    <property type="evidence" value="ECO:0007669"/>
    <property type="project" value="UniProtKB-KW"/>
</dbReference>
<sequence length="526" mass="60020">MKKLVILFAGEKPGFRYERKFDSLCAFEKTLEWAFSVEDSIKTVIFTNKENFPFISECLPQKTEILLVQHEVWTNALVAKEIASQCAQNSADFAVFAWADSPFLNKELTDELISSHVQYKAEYTFADGFASGFAPEVIDRGAASIIASLAENLQKSIGEKPASRNALFSIMSSDINSFEIETVISDKDYRMLRYNFECSSKSGFTSCVRLFEEAKTQKKDFLTPDFNVYEISDLAEKMPEIQQTLPAYYNIQISNSYNTKSLYCPYEKLFSGKKMPFMQLDEFKILVKKIADFSAQATVGLSLFGEPTLNPEFVVFALEVLKYPELKLFIETDGLCFSEEQAKKIAEASKNSGRVDFAVQFDSVDEKMYEKMNGISGSNFQKALKTVAMLSQIFPSHVYPQFTRMNANEEQLESFYRFWKEKTSPSGGQFVILKYDSCAGLLSDEKPADLSPLERNVCWHLRRDMNILSDGSVPLCRSRISEIAGNAIEEPFENIWDSVQKEVLNHMNKNYCKKCQVCDEYYTFNF</sequence>
<evidence type="ECO:0000256" key="4">
    <source>
        <dbReference type="ARBA" id="ARBA00023004"/>
    </source>
</evidence>
<protein>
    <submittedName>
        <fullName evidence="8">Spiro-SPASM protein</fullName>
    </submittedName>
</protein>
<dbReference type="GO" id="GO:0051536">
    <property type="term" value="F:iron-sulfur cluster binding"/>
    <property type="evidence" value="ECO:0007669"/>
    <property type="project" value="UniProtKB-KW"/>
</dbReference>
<evidence type="ECO:0000259" key="6">
    <source>
        <dbReference type="Pfam" id="PF04055"/>
    </source>
</evidence>
<dbReference type="InterPro" id="IPR050377">
    <property type="entry name" value="Radical_SAM_PqqE_MftC-like"/>
</dbReference>
<keyword evidence="3" id="KW-0479">Metal-binding</keyword>
<dbReference type="Pfam" id="PF04055">
    <property type="entry name" value="Radical_SAM"/>
    <property type="match status" value="1"/>
</dbReference>
<keyword evidence="9" id="KW-1185">Reference proteome</keyword>
<dbReference type="NCBIfam" id="TIGR04321">
    <property type="entry name" value="spiroSPASM"/>
    <property type="match status" value="1"/>
</dbReference>
<evidence type="ECO:0000256" key="5">
    <source>
        <dbReference type="ARBA" id="ARBA00023014"/>
    </source>
</evidence>
<proteinExistence type="predicted"/>
<dbReference type="EMBL" id="FUXC01000002">
    <property type="protein sequence ID" value="SJZ54827.1"/>
    <property type="molecule type" value="Genomic_DNA"/>
</dbReference>
<dbReference type="AlphaFoldDB" id="A0A1T4LJV0"/>
<dbReference type="STRING" id="225004.SAMN02745152_00561"/>
<reference evidence="8 9" key="1">
    <citation type="submission" date="2017-02" db="EMBL/GenBank/DDBJ databases">
        <authorList>
            <person name="Peterson S.W."/>
        </authorList>
    </citation>
    <scope>NUCLEOTIDE SEQUENCE [LARGE SCALE GENOMIC DNA]</scope>
    <source>
        <strain evidence="8 9">ATCC BAA-909</strain>
    </source>
</reference>